<keyword evidence="2" id="KW-1185">Reference proteome</keyword>
<dbReference type="STRING" id="368408.Tpen_0152"/>
<proteinExistence type="predicted"/>
<dbReference type="PANTHER" id="PTHR34314:SF6">
    <property type="entry name" value="DUF3782 DOMAIN-CONTAINING PROTEIN"/>
    <property type="match status" value="1"/>
</dbReference>
<dbReference type="RefSeq" id="WP_011751827.1">
    <property type="nucleotide sequence ID" value="NC_008698.1"/>
</dbReference>
<dbReference type="EMBL" id="CP000505">
    <property type="protein sequence ID" value="ABL77562.1"/>
    <property type="molecule type" value="Genomic_DNA"/>
</dbReference>
<dbReference type="SUPFAM" id="SSF52980">
    <property type="entry name" value="Restriction endonuclease-like"/>
    <property type="match status" value="1"/>
</dbReference>
<dbReference type="OrthoDB" id="31513at2157"/>
<name>A1RWI2_THEPD</name>
<sequence length="203" mass="22054">MTRGVWVEALARLILELEGFSVEQTRLRLERNGVSLAEVDILARKNGEAYAVEVKSGRVSVTDVRQVYANAALLGAKPLLIARGFSDEAAKATAEELGVKVLLIPDYVYFVDTEELLRLVEEAVALTLEKLLSVSPANLSPPEVEVVKAIASSSSFEEAARRLGVSTDALGKAVEALREKGAITLHSPFRLLRLQCKLLLLSL</sequence>
<evidence type="ECO:0000313" key="2">
    <source>
        <dbReference type="Proteomes" id="UP000000641"/>
    </source>
</evidence>
<dbReference type="GeneID" id="4600644"/>
<protein>
    <recommendedName>
        <fullName evidence="3">Recombinase RecB</fullName>
    </recommendedName>
</protein>
<dbReference type="AlphaFoldDB" id="A1RWI2"/>
<dbReference type="Proteomes" id="UP000000641">
    <property type="component" value="Chromosome"/>
</dbReference>
<accession>A1RWI2</accession>
<dbReference type="HOGENOM" id="CLU_088484_0_0_2"/>
<dbReference type="PANTHER" id="PTHR34314">
    <property type="entry name" value="CRENARCHAEAL PROTEIN, PUTATIVE-RELATED"/>
    <property type="match status" value="1"/>
</dbReference>
<organism evidence="1 2">
    <name type="scientific">Thermofilum pendens (strain DSM 2475 / Hrk 5)</name>
    <dbReference type="NCBI Taxonomy" id="368408"/>
    <lineage>
        <taxon>Archaea</taxon>
        <taxon>Thermoproteota</taxon>
        <taxon>Thermoprotei</taxon>
        <taxon>Thermofilales</taxon>
        <taxon>Thermofilaceae</taxon>
        <taxon>Thermofilum</taxon>
    </lineage>
</organism>
<dbReference type="eggNOG" id="arCOG04306">
    <property type="taxonomic scope" value="Archaea"/>
</dbReference>
<gene>
    <name evidence="1" type="ordered locus">Tpen_0152</name>
</gene>
<evidence type="ECO:0008006" key="3">
    <source>
        <dbReference type="Google" id="ProtNLM"/>
    </source>
</evidence>
<dbReference type="EnsemblBacteria" id="ABL77562">
    <property type="protein sequence ID" value="ABL77562"/>
    <property type="gene ID" value="Tpen_0152"/>
</dbReference>
<dbReference type="InterPro" id="IPR011335">
    <property type="entry name" value="Restrct_endonuc-II-like"/>
</dbReference>
<reference evidence="2" key="1">
    <citation type="journal article" date="2008" name="J. Bacteriol.">
        <title>Genome sequence of Thermofilum pendens reveals an exceptional loss of biosynthetic pathways without genome reduction.</title>
        <authorList>
            <person name="Anderson I."/>
            <person name="Rodriguez J."/>
            <person name="Susanti D."/>
            <person name="Porat I."/>
            <person name="Reich C."/>
            <person name="Ulrich L.E."/>
            <person name="Elkins J.G."/>
            <person name="Mavromatis K."/>
            <person name="Lykidis A."/>
            <person name="Kim E."/>
            <person name="Thompson L.S."/>
            <person name="Nolan M."/>
            <person name="Land M."/>
            <person name="Copeland A."/>
            <person name="Lapidus A."/>
            <person name="Lucas S."/>
            <person name="Detter C."/>
            <person name="Zhulin I.B."/>
            <person name="Olsen G.J."/>
            <person name="Whitman W."/>
            <person name="Mukhopadhyay B."/>
            <person name="Bristow J."/>
            <person name="Kyrpides N."/>
        </authorList>
    </citation>
    <scope>NUCLEOTIDE SEQUENCE [LARGE SCALE GENOMIC DNA]</scope>
    <source>
        <strain evidence="2">DSM 2475 / Hrk 5</strain>
    </source>
</reference>
<dbReference type="KEGG" id="tpe:Tpen_0152"/>
<evidence type="ECO:0000313" key="1">
    <source>
        <dbReference type="EMBL" id="ABL77562.1"/>
    </source>
</evidence>